<keyword evidence="1" id="KW-1185">Reference proteome</keyword>
<dbReference type="WBParaSite" id="TREG1_47960.1">
    <property type="protein sequence ID" value="TREG1_47960.1"/>
    <property type="gene ID" value="TREG1_47960"/>
</dbReference>
<protein>
    <submittedName>
        <fullName evidence="2">Uncharacterized protein</fullName>
    </submittedName>
</protein>
<sequence>MPRRRKYTSGNELIPTKYGMQSTSTKLILYNWMHPTKNRLKDPEMTANELPKSKLPCRKPLTKNHSTKVVRDPKHFHGEVNEHQPGRQCGNKPNIRAYNPTLSNKNCSVKHGRHSGCFDTVTDISKVGKCPKVTNNMKKSCFYERYNSHRQECQLKRLKNIWKQQFDVYILPVLKKDQNKSAKTKLEFVDQQMNEFDHDKEVCVDNTSYNFNTPLKYSPSSRCEQRDDLLKNAKDKYSHSVSEESFGSTIYFYCSTCSYIVGYRDREQLKQLNLEYESASSAYYLSCGDDDIGVEFDNQEDDFFNIDYLNPAYEWVKSNRPCSAPPKIHC</sequence>
<dbReference type="AlphaFoldDB" id="A0AA85JXD5"/>
<name>A0AA85JXD5_TRIRE</name>
<accession>A0AA85JXD5</accession>
<reference evidence="1" key="1">
    <citation type="submission" date="2022-06" db="EMBL/GenBank/DDBJ databases">
        <authorList>
            <person name="Berger JAMES D."/>
            <person name="Berger JAMES D."/>
        </authorList>
    </citation>
    <scope>NUCLEOTIDE SEQUENCE [LARGE SCALE GENOMIC DNA]</scope>
</reference>
<proteinExistence type="predicted"/>
<evidence type="ECO:0000313" key="2">
    <source>
        <dbReference type="WBParaSite" id="TREG1_47960.1"/>
    </source>
</evidence>
<dbReference type="Proteomes" id="UP000050795">
    <property type="component" value="Unassembled WGS sequence"/>
</dbReference>
<evidence type="ECO:0000313" key="1">
    <source>
        <dbReference type="Proteomes" id="UP000050795"/>
    </source>
</evidence>
<organism evidence="1 2">
    <name type="scientific">Trichobilharzia regenti</name>
    <name type="common">Nasal bird schistosome</name>
    <dbReference type="NCBI Taxonomy" id="157069"/>
    <lineage>
        <taxon>Eukaryota</taxon>
        <taxon>Metazoa</taxon>
        <taxon>Spiralia</taxon>
        <taxon>Lophotrochozoa</taxon>
        <taxon>Platyhelminthes</taxon>
        <taxon>Trematoda</taxon>
        <taxon>Digenea</taxon>
        <taxon>Strigeidida</taxon>
        <taxon>Schistosomatoidea</taxon>
        <taxon>Schistosomatidae</taxon>
        <taxon>Trichobilharzia</taxon>
    </lineage>
</organism>
<reference evidence="2" key="2">
    <citation type="submission" date="2023-11" db="UniProtKB">
        <authorList>
            <consortium name="WormBaseParasite"/>
        </authorList>
    </citation>
    <scope>IDENTIFICATION</scope>
</reference>